<name>A0ABQ3XKT3_9ACTN</name>
<dbReference type="InterPro" id="IPR009003">
    <property type="entry name" value="Peptidase_S1_PA"/>
</dbReference>
<dbReference type="Proteomes" id="UP000612282">
    <property type="component" value="Unassembled WGS sequence"/>
</dbReference>
<dbReference type="InterPro" id="IPR051333">
    <property type="entry name" value="CLIP_Serine_Protease"/>
</dbReference>
<dbReference type="InterPro" id="IPR001254">
    <property type="entry name" value="Trypsin_dom"/>
</dbReference>
<evidence type="ECO:0000256" key="1">
    <source>
        <dbReference type="SAM" id="MobiDB-lite"/>
    </source>
</evidence>
<reference evidence="5 6" key="1">
    <citation type="submission" date="2021-01" db="EMBL/GenBank/DDBJ databases">
        <title>Whole genome shotgun sequence of Actinoplanes couchii NBRC 106145.</title>
        <authorList>
            <person name="Komaki H."/>
            <person name="Tamura T."/>
        </authorList>
    </citation>
    <scope>NUCLEOTIDE SEQUENCE [LARGE SCALE GENOMIC DNA]</scope>
    <source>
        <strain evidence="5 6">NBRC 106145</strain>
    </source>
</reference>
<dbReference type="PANTHER" id="PTHR24260:SF136">
    <property type="entry name" value="GH08193P-RELATED"/>
    <property type="match status" value="1"/>
</dbReference>
<dbReference type="EMBL" id="BOMG01000094">
    <property type="protein sequence ID" value="GID59105.1"/>
    <property type="molecule type" value="Genomic_DNA"/>
</dbReference>
<keyword evidence="2" id="KW-1133">Transmembrane helix</keyword>
<evidence type="ECO:0000313" key="6">
    <source>
        <dbReference type="Proteomes" id="UP000612282"/>
    </source>
</evidence>
<evidence type="ECO:0000313" key="5">
    <source>
        <dbReference type="EMBL" id="GID59105.1"/>
    </source>
</evidence>
<dbReference type="Gene3D" id="2.40.10.10">
    <property type="entry name" value="Trypsin-like serine proteases"/>
    <property type="match status" value="1"/>
</dbReference>
<dbReference type="Pfam" id="PF00089">
    <property type="entry name" value="Trypsin"/>
    <property type="match status" value="1"/>
</dbReference>
<keyword evidence="6" id="KW-1185">Reference proteome</keyword>
<feature type="transmembrane region" description="Helical" evidence="2">
    <location>
        <begin position="290"/>
        <end position="310"/>
    </location>
</feature>
<dbReference type="InterPro" id="IPR001314">
    <property type="entry name" value="Peptidase_S1A"/>
</dbReference>
<evidence type="ECO:0000256" key="2">
    <source>
        <dbReference type="SAM" id="Phobius"/>
    </source>
</evidence>
<gene>
    <name evidence="5" type="ORF">Aco03nite_075090</name>
</gene>
<organism evidence="5 6">
    <name type="scientific">Actinoplanes couchii</name>
    <dbReference type="NCBI Taxonomy" id="403638"/>
    <lineage>
        <taxon>Bacteria</taxon>
        <taxon>Bacillati</taxon>
        <taxon>Actinomycetota</taxon>
        <taxon>Actinomycetes</taxon>
        <taxon>Micromonosporales</taxon>
        <taxon>Micromonosporaceae</taxon>
        <taxon>Actinoplanes</taxon>
    </lineage>
</organism>
<feature type="compositionally biased region" description="Low complexity" evidence="1">
    <location>
        <begin position="258"/>
        <end position="282"/>
    </location>
</feature>
<evidence type="ECO:0000256" key="3">
    <source>
        <dbReference type="SAM" id="SignalP"/>
    </source>
</evidence>
<keyword evidence="2" id="KW-0812">Transmembrane</keyword>
<feature type="chain" id="PRO_5045081977" description="Peptidase S1 domain-containing protein" evidence="3">
    <location>
        <begin position="24"/>
        <end position="326"/>
    </location>
</feature>
<feature type="domain" description="Peptidase S1" evidence="4">
    <location>
        <begin position="24"/>
        <end position="249"/>
    </location>
</feature>
<dbReference type="InterPro" id="IPR018114">
    <property type="entry name" value="TRYPSIN_HIS"/>
</dbReference>
<keyword evidence="3" id="KW-0732">Signal</keyword>
<dbReference type="PRINTS" id="PR00722">
    <property type="entry name" value="CHYMOTRYPSIN"/>
</dbReference>
<feature type="region of interest" description="Disordered" evidence="1">
    <location>
        <begin position="250"/>
        <end position="282"/>
    </location>
</feature>
<proteinExistence type="predicted"/>
<dbReference type="InterPro" id="IPR043504">
    <property type="entry name" value="Peptidase_S1_PA_chymotrypsin"/>
</dbReference>
<dbReference type="PROSITE" id="PS50240">
    <property type="entry name" value="TRYPSIN_DOM"/>
    <property type="match status" value="1"/>
</dbReference>
<dbReference type="SUPFAM" id="SSF50494">
    <property type="entry name" value="Trypsin-like serine proteases"/>
    <property type="match status" value="1"/>
</dbReference>
<feature type="signal peptide" evidence="3">
    <location>
        <begin position="1"/>
        <end position="23"/>
    </location>
</feature>
<protein>
    <recommendedName>
        <fullName evidence="4">Peptidase S1 domain-containing protein</fullName>
    </recommendedName>
</protein>
<comment type="caution">
    <text evidence="5">The sequence shown here is derived from an EMBL/GenBank/DDBJ whole genome shotgun (WGS) entry which is preliminary data.</text>
</comment>
<evidence type="ECO:0000259" key="4">
    <source>
        <dbReference type="PROSITE" id="PS50240"/>
    </source>
</evidence>
<dbReference type="SMART" id="SM00020">
    <property type="entry name" value="Tryp_SPc"/>
    <property type="match status" value="1"/>
</dbReference>
<dbReference type="PROSITE" id="PS00134">
    <property type="entry name" value="TRYPSIN_HIS"/>
    <property type="match status" value="1"/>
</dbReference>
<accession>A0ABQ3XKT3</accession>
<dbReference type="PANTHER" id="PTHR24260">
    <property type="match status" value="1"/>
</dbReference>
<dbReference type="RefSeq" id="WP_239145766.1">
    <property type="nucleotide sequence ID" value="NZ_BAAAQE010000094.1"/>
</dbReference>
<sequence>MWKFLALPAALAVGVLAGTPAHAIANGDLVPDGKYPFAVKITALGIPTPEGGERDSSCSGGLISPRWVLTAAHCFRDVDGNRVSRTVAETTTATVGRADLTGEDGIVADVVQVKQHGKVDVALVKLDRPITGITPLKISREKPSEGEKARLVGYGFIRANATETPNRARTGRFQVDTVSTTEMGISGIAPKRNTSPCERDSGGNYFTEAGDGTVTVIGVVSRGPDCPHTGPDTATRVDAIASWIQSVIKNDKLPSPSPSVTKTTPPTETASGPGPGAGPQADPVASYSPVLLAAIPAAAVGFVALLLAGARKNRRRSGHRVQRRRR</sequence>
<keyword evidence="2" id="KW-0472">Membrane</keyword>